<evidence type="ECO:0000313" key="10">
    <source>
        <dbReference type="Proteomes" id="UP000279833"/>
    </source>
</evidence>
<evidence type="ECO:0000256" key="6">
    <source>
        <dbReference type="ARBA" id="ARBA00023242"/>
    </source>
</evidence>
<dbReference type="FunFam" id="2.40.10.310:FF:000001">
    <property type="entry name" value="NSA2, ribosome biogenesis homolog"/>
    <property type="match status" value="1"/>
</dbReference>
<comment type="subcellular location">
    <subcellularLocation>
        <location evidence="1">Nucleus</location>
        <location evidence="1">Nucleolus</location>
    </subcellularLocation>
</comment>
<dbReference type="InterPro" id="IPR039411">
    <property type="entry name" value="NSA2_fam"/>
</dbReference>
<comment type="similarity">
    <text evidence="2">Belongs to the eukaryotic ribosomal protein eS8 family. Ribosome biogenesis protein NSA2 subfamily.</text>
</comment>
<comment type="subunit">
    <text evidence="3">Component of the pre-66S ribosomal particle.</text>
</comment>
<gene>
    <name evidence="9" type="ORF">SCUD_LOCUS3978</name>
</gene>
<dbReference type="Gene3D" id="2.40.10.310">
    <property type="match status" value="1"/>
</dbReference>
<accession>A0A183JMP4</accession>
<dbReference type="Proteomes" id="UP000279833">
    <property type="component" value="Unassembled WGS sequence"/>
</dbReference>
<sequence>MSLISIFMSTFRSHAQNMACFSGCAGKNICLVFVSLNTLICDSYIYLDTYFLCLNFSYNQGKWEVPLPKVRSVSEAEAFKVVRTGKSKRKAWKRLVTKMCFVGDTFTRKPPKFERFIRPMGLRVKKANVTHPELKTTFQLPIIGVKKNPSSPMYTTLGVITKGTIIEVNVSDLGLVTPSGKVVWGKYAQVTNNPENEGCVNAVLIV</sequence>
<dbReference type="AlphaFoldDB" id="A0A183JMP4"/>
<evidence type="ECO:0000256" key="4">
    <source>
        <dbReference type="ARBA" id="ARBA00022517"/>
    </source>
</evidence>
<evidence type="ECO:0000256" key="3">
    <source>
        <dbReference type="ARBA" id="ARBA00011187"/>
    </source>
</evidence>
<evidence type="ECO:0000313" key="9">
    <source>
        <dbReference type="EMBL" id="VDO85717.1"/>
    </source>
</evidence>
<dbReference type="GO" id="GO:0030684">
    <property type="term" value="C:preribosome"/>
    <property type="evidence" value="ECO:0007669"/>
    <property type="project" value="UniProtKB-ARBA"/>
</dbReference>
<protein>
    <recommendedName>
        <fullName evidence="7">Ribosome biogenesis protein NSA2 homolog</fullName>
    </recommendedName>
    <alternativeName>
        <fullName evidence="8">TGF-beta-inducible nuclear protein 1</fullName>
    </alternativeName>
</protein>
<reference evidence="11" key="1">
    <citation type="submission" date="2016-06" db="UniProtKB">
        <authorList>
            <consortium name="WormBaseParasite"/>
        </authorList>
    </citation>
    <scope>IDENTIFICATION</scope>
</reference>
<dbReference type="InterPro" id="IPR022309">
    <property type="entry name" value="Ribosomal_Se8/biogenesis_NSA2"/>
</dbReference>
<reference evidence="9 10" key="2">
    <citation type="submission" date="2018-11" db="EMBL/GenBank/DDBJ databases">
        <authorList>
            <consortium name="Pathogen Informatics"/>
        </authorList>
    </citation>
    <scope>NUCLEOTIDE SEQUENCE [LARGE SCALE GENOMIC DNA]</scope>
    <source>
        <strain evidence="9">Dakar</strain>
        <strain evidence="10">Dakar, Senegal</strain>
    </source>
</reference>
<dbReference type="GO" id="GO:0005730">
    <property type="term" value="C:nucleolus"/>
    <property type="evidence" value="ECO:0007669"/>
    <property type="project" value="UniProtKB-SubCell"/>
</dbReference>
<name>A0A183JMP4_9TREM</name>
<keyword evidence="4" id="KW-0690">Ribosome biogenesis</keyword>
<evidence type="ECO:0000256" key="5">
    <source>
        <dbReference type="ARBA" id="ARBA00022552"/>
    </source>
</evidence>
<proteinExistence type="inferred from homology"/>
<keyword evidence="5" id="KW-0698">rRNA processing</keyword>
<dbReference type="Pfam" id="PF01201">
    <property type="entry name" value="Ribosomal_S8e"/>
    <property type="match status" value="1"/>
</dbReference>
<dbReference type="WBParaSite" id="SCUD_0000397801-mRNA-1">
    <property type="protein sequence ID" value="SCUD_0000397801-mRNA-1"/>
    <property type="gene ID" value="SCUD_0000397801"/>
</dbReference>
<evidence type="ECO:0000256" key="1">
    <source>
        <dbReference type="ARBA" id="ARBA00004604"/>
    </source>
</evidence>
<evidence type="ECO:0000256" key="7">
    <source>
        <dbReference type="ARBA" id="ARBA00068584"/>
    </source>
</evidence>
<evidence type="ECO:0000256" key="8">
    <source>
        <dbReference type="ARBA" id="ARBA00076926"/>
    </source>
</evidence>
<evidence type="ECO:0000313" key="11">
    <source>
        <dbReference type="WBParaSite" id="SCUD_0000397801-mRNA-1"/>
    </source>
</evidence>
<dbReference type="GO" id="GO:0006364">
    <property type="term" value="P:rRNA processing"/>
    <property type="evidence" value="ECO:0007669"/>
    <property type="project" value="UniProtKB-KW"/>
</dbReference>
<dbReference type="EMBL" id="UZAK01004850">
    <property type="protein sequence ID" value="VDO85717.1"/>
    <property type="molecule type" value="Genomic_DNA"/>
</dbReference>
<organism evidence="11">
    <name type="scientific">Schistosoma curassoni</name>
    <dbReference type="NCBI Taxonomy" id="6186"/>
    <lineage>
        <taxon>Eukaryota</taxon>
        <taxon>Metazoa</taxon>
        <taxon>Spiralia</taxon>
        <taxon>Lophotrochozoa</taxon>
        <taxon>Platyhelminthes</taxon>
        <taxon>Trematoda</taxon>
        <taxon>Digenea</taxon>
        <taxon>Strigeidida</taxon>
        <taxon>Schistosomatoidea</taxon>
        <taxon>Schistosomatidae</taxon>
        <taxon>Schistosoma</taxon>
    </lineage>
</organism>
<dbReference type="PANTHER" id="PTHR12642">
    <property type="entry name" value="RIBOSOME BIOGENESIS PROTEIN NSA2 HOMOLOG"/>
    <property type="match status" value="1"/>
</dbReference>
<dbReference type="STRING" id="6186.A0A183JMP4"/>
<keyword evidence="6" id="KW-0539">Nucleus</keyword>
<evidence type="ECO:0000256" key="2">
    <source>
        <dbReference type="ARBA" id="ARBA00005424"/>
    </source>
</evidence>
<keyword evidence="10" id="KW-1185">Reference proteome</keyword>
<dbReference type="GO" id="GO:0042273">
    <property type="term" value="P:ribosomal large subunit biogenesis"/>
    <property type="evidence" value="ECO:0007669"/>
    <property type="project" value="UniProtKB-ARBA"/>
</dbReference>